<evidence type="ECO:0000313" key="3">
    <source>
        <dbReference type="Proteomes" id="UP000653002"/>
    </source>
</evidence>
<reference evidence="2" key="1">
    <citation type="submission" date="2020-01" db="EMBL/GenBank/DDBJ databases">
        <authorList>
            <person name="Richard D."/>
        </authorList>
    </citation>
    <scope>NUCLEOTIDE SEQUENCE</scope>
    <source>
        <strain evidence="2">JP541</strain>
    </source>
</reference>
<feature type="non-terminal residue" evidence="2">
    <location>
        <position position="1"/>
    </location>
</feature>
<accession>A0A8I0L8I3</accession>
<dbReference type="AlphaFoldDB" id="A0A8I0L8I3"/>
<dbReference type="Proteomes" id="UP000653002">
    <property type="component" value="Unassembled WGS sequence"/>
</dbReference>
<dbReference type="EMBL" id="JAABFR010001151">
    <property type="protein sequence ID" value="MBD4337227.1"/>
    <property type="molecule type" value="Genomic_DNA"/>
</dbReference>
<feature type="region of interest" description="Disordered" evidence="1">
    <location>
        <begin position="1"/>
        <end position="22"/>
    </location>
</feature>
<comment type="caution">
    <text evidence="2">The sequence shown here is derived from an EMBL/GenBank/DDBJ whole genome shotgun (WGS) entry which is preliminary data.</text>
</comment>
<organism evidence="2 3">
    <name type="scientific">Xanthomonas citri pv. citri</name>
    <dbReference type="NCBI Taxonomy" id="611301"/>
    <lineage>
        <taxon>Bacteria</taxon>
        <taxon>Pseudomonadati</taxon>
        <taxon>Pseudomonadota</taxon>
        <taxon>Gammaproteobacteria</taxon>
        <taxon>Lysobacterales</taxon>
        <taxon>Lysobacteraceae</taxon>
        <taxon>Xanthomonas</taxon>
    </lineage>
</organism>
<sequence length="76" mass="8387">LGIYQTQEQVDNTPHIDGAKPGDLIYQDTNGDGNITWDDAIRIDETATPKIIYGFTLNGGWKGIDLNMFFQGQAKA</sequence>
<proteinExistence type="predicted"/>
<evidence type="ECO:0000313" key="2">
    <source>
        <dbReference type="EMBL" id="MBD4337227.1"/>
    </source>
</evidence>
<evidence type="ECO:0000256" key="1">
    <source>
        <dbReference type="SAM" id="MobiDB-lite"/>
    </source>
</evidence>
<feature type="non-terminal residue" evidence="2">
    <location>
        <position position="76"/>
    </location>
</feature>
<gene>
    <name evidence="2" type="ORF">GUH15_14415</name>
</gene>
<name>A0A8I0L8I3_XANCI</name>
<feature type="compositionally biased region" description="Polar residues" evidence="1">
    <location>
        <begin position="1"/>
        <end position="12"/>
    </location>
</feature>
<protein>
    <submittedName>
        <fullName evidence="2">Uncharacterized protein</fullName>
    </submittedName>
</protein>